<organism evidence="11">
    <name type="scientific">marine metagenome</name>
    <dbReference type="NCBI Taxonomy" id="408172"/>
    <lineage>
        <taxon>unclassified sequences</taxon>
        <taxon>metagenomes</taxon>
        <taxon>ecological metagenomes</taxon>
    </lineage>
</organism>
<protein>
    <recommendedName>
        <fullName evidence="2">tetraacyldisaccharide 4'-kinase</fullName>
        <ecNumber evidence="2">2.7.1.130</ecNumber>
    </recommendedName>
</protein>
<dbReference type="GO" id="GO:0009029">
    <property type="term" value="F:lipid-A 4'-kinase activity"/>
    <property type="evidence" value="ECO:0007669"/>
    <property type="project" value="UniProtKB-EC"/>
</dbReference>
<keyword evidence="5" id="KW-0808">Transferase</keyword>
<accession>A0A381RLF7</accession>
<keyword evidence="10" id="KW-1133">Transmembrane helix</keyword>
<evidence type="ECO:0000256" key="6">
    <source>
        <dbReference type="ARBA" id="ARBA00022741"/>
    </source>
</evidence>
<dbReference type="SUPFAM" id="SSF52540">
    <property type="entry name" value="P-loop containing nucleoside triphosphate hydrolases"/>
    <property type="match status" value="1"/>
</dbReference>
<comment type="pathway">
    <text evidence="1">Glycolipid biosynthesis; lipid IV(A) biosynthesis; lipid IV(A) from (3R)-3-hydroxytetradecanoyl-[acyl-carrier-protein] and UDP-N-acetyl-alpha-D-glucosamine: step 6/6.</text>
</comment>
<keyword evidence="8" id="KW-0067">ATP-binding</keyword>
<dbReference type="GO" id="GO:0009245">
    <property type="term" value="P:lipid A biosynthetic process"/>
    <property type="evidence" value="ECO:0007669"/>
    <property type="project" value="UniProtKB-KW"/>
</dbReference>
<dbReference type="PANTHER" id="PTHR42724">
    <property type="entry name" value="TETRAACYLDISACCHARIDE 4'-KINASE"/>
    <property type="match status" value="1"/>
</dbReference>
<keyword evidence="4" id="KW-0441">Lipid A biosynthesis</keyword>
<evidence type="ECO:0000256" key="1">
    <source>
        <dbReference type="ARBA" id="ARBA00004870"/>
    </source>
</evidence>
<dbReference type="HAMAP" id="MF_00409">
    <property type="entry name" value="LpxK"/>
    <property type="match status" value="1"/>
</dbReference>
<dbReference type="PANTHER" id="PTHR42724:SF1">
    <property type="entry name" value="TETRAACYLDISACCHARIDE 4'-KINASE, MITOCHONDRIAL-RELATED"/>
    <property type="match status" value="1"/>
</dbReference>
<dbReference type="EMBL" id="UINC01002078">
    <property type="protein sequence ID" value="SUZ92662.1"/>
    <property type="molecule type" value="Genomic_DNA"/>
</dbReference>
<name>A0A381RLF7_9ZZZZ</name>
<dbReference type="Pfam" id="PF02606">
    <property type="entry name" value="LpxK"/>
    <property type="match status" value="1"/>
</dbReference>
<sequence>MSELFYKIISPNRKWYWFPVFWFLRCVSFFYLLGHHFRLWAYRWGIFPRRSLDCRVISVGNLTLGGTGKTPFVMMIAETLRGNGYKPAILTRGYGGKSNKLVNVVCDGKSLLLSPDRVGDEAVMMAEKLKNVPIITGSDRFQTGRYALENFEIDTLILDDGFQHLALRRDLDILLCDHQKPLGNNHLFPAGELREPASETQRADMVCFTRYLGGPVKFSQKFLGSIPQIKTHFRLDSIINIENDDVCDAEALKNQPVVAFCGIANPEGFRQILEGSQVQLKVFKAFPDHHVYSLQDIKDLEFRAFEEGGKLILVSEKDAVKLKDIKFSLPVYKVVIDLEILEGREIFNKKITTTRRGDH</sequence>
<dbReference type="AlphaFoldDB" id="A0A381RLF7"/>
<evidence type="ECO:0000256" key="2">
    <source>
        <dbReference type="ARBA" id="ARBA00012071"/>
    </source>
</evidence>
<proteinExistence type="inferred from homology"/>
<dbReference type="UniPathway" id="UPA00359">
    <property type="reaction ID" value="UER00482"/>
</dbReference>
<evidence type="ECO:0000256" key="4">
    <source>
        <dbReference type="ARBA" id="ARBA00022556"/>
    </source>
</evidence>
<evidence type="ECO:0000256" key="7">
    <source>
        <dbReference type="ARBA" id="ARBA00022777"/>
    </source>
</evidence>
<dbReference type="EC" id="2.7.1.130" evidence="2"/>
<evidence type="ECO:0000256" key="8">
    <source>
        <dbReference type="ARBA" id="ARBA00022840"/>
    </source>
</evidence>
<feature type="transmembrane region" description="Helical" evidence="10">
    <location>
        <begin position="15"/>
        <end position="33"/>
    </location>
</feature>
<evidence type="ECO:0000256" key="3">
    <source>
        <dbReference type="ARBA" id="ARBA00022516"/>
    </source>
</evidence>
<keyword evidence="3" id="KW-0444">Lipid biosynthesis</keyword>
<keyword evidence="7" id="KW-0418">Kinase</keyword>
<dbReference type="GO" id="GO:0005524">
    <property type="term" value="F:ATP binding"/>
    <property type="evidence" value="ECO:0007669"/>
    <property type="project" value="UniProtKB-KW"/>
</dbReference>
<evidence type="ECO:0000256" key="5">
    <source>
        <dbReference type="ARBA" id="ARBA00022679"/>
    </source>
</evidence>
<reference evidence="11" key="1">
    <citation type="submission" date="2018-05" db="EMBL/GenBank/DDBJ databases">
        <authorList>
            <person name="Lanie J.A."/>
            <person name="Ng W.-L."/>
            <person name="Kazmierczak K.M."/>
            <person name="Andrzejewski T.M."/>
            <person name="Davidsen T.M."/>
            <person name="Wayne K.J."/>
            <person name="Tettelin H."/>
            <person name="Glass J.I."/>
            <person name="Rusch D."/>
            <person name="Podicherti R."/>
            <person name="Tsui H.-C.T."/>
            <person name="Winkler M.E."/>
        </authorList>
    </citation>
    <scope>NUCLEOTIDE SEQUENCE</scope>
</reference>
<keyword evidence="10" id="KW-0812">Transmembrane</keyword>
<evidence type="ECO:0000256" key="9">
    <source>
        <dbReference type="ARBA" id="ARBA00023098"/>
    </source>
</evidence>
<dbReference type="InterPro" id="IPR003758">
    <property type="entry name" value="LpxK"/>
</dbReference>
<dbReference type="GO" id="GO:0009244">
    <property type="term" value="P:lipopolysaccharide core region biosynthetic process"/>
    <property type="evidence" value="ECO:0007669"/>
    <property type="project" value="TreeGrafter"/>
</dbReference>
<dbReference type="NCBIfam" id="TIGR00682">
    <property type="entry name" value="lpxK"/>
    <property type="match status" value="1"/>
</dbReference>
<gene>
    <name evidence="11" type="ORF">METZ01_LOCUS45516</name>
</gene>
<evidence type="ECO:0000256" key="10">
    <source>
        <dbReference type="SAM" id="Phobius"/>
    </source>
</evidence>
<dbReference type="GO" id="GO:0005886">
    <property type="term" value="C:plasma membrane"/>
    <property type="evidence" value="ECO:0007669"/>
    <property type="project" value="TreeGrafter"/>
</dbReference>
<keyword evidence="10" id="KW-0472">Membrane</keyword>
<keyword evidence="6" id="KW-0547">Nucleotide-binding</keyword>
<evidence type="ECO:0000313" key="11">
    <source>
        <dbReference type="EMBL" id="SUZ92662.1"/>
    </source>
</evidence>
<keyword evidence="9" id="KW-0443">Lipid metabolism</keyword>
<dbReference type="InterPro" id="IPR027417">
    <property type="entry name" value="P-loop_NTPase"/>
</dbReference>